<reference evidence="2 3" key="1">
    <citation type="submission" date="2020-02" db="EMBL/GenBank/DDBJ databases">
        <authorList>
            <person name="Ferguson B K."/>
        </authorList>
    </citation>
    <scope>NUCLEOTIDE SEQUENCE [LARGE SCALE GENOMIC DNA]</scope>
</reference>
<feature type="compositionally biased region" description="Polar residues" evidence="1">
    <location>
        <begin position="87"/>
        <end position="98"/>
    </location>
</feature>
<feature type="region of interest" description="Disordered" evidence="1">
    <location>
        <begin position="34"/>
        <end position="54"/>
    </location>
</feature>
<feature type="compositionally biased region" description="Basic and acidic residues" evidence="1">
    <location>
        <begin position="99"/>
        <end position="109"/>
    </location>
</feature>
<name>A0A6H5J533_9HYME</name>
<dbReference type="Proteomes" id="UP000479190">
    <property type="component" value="Unassembled WGS sequence"/>
</dbReference>
<sequence>MPPRLLLSSEVFTTTSNLTMKIPDGQPYNKWMGRPGFYPTRGPKGPGAQYSAGTPPILWSDNNLDEILNSNGARVNADPALEPRPCPTNQTNSIGAQDSTHDDNHEAFGDARKFSILEEITEATQRMTI</sequence>
<evidence type="ECO:0000256" key="1">
    <source>
        <dbReference type="SAM" id="MobiDB-lite"/>
    </source>
</evidence>
<evidence type="ECO:0000313" key="3">
    <source>
        <dbReference type="Proteomes" id="UP000479190"/>
    </source>
</evidence>
<dbReference type="EMBL" id="CADCXV010001290">
    <property type="protein sequence ID" value="CAB0043269.1"/>
    <property type="molecule type" value="Genomic_DNA"/>
</dbReference>
<accession>A0A6H5J533</accession>
<keyword evidence="3" id="KW-1185">Reference proteome</keyword>
<gene>
    <name evidence="2" type="ORF">TBRA_LOCUS14857</name>
</gene>
<proteinExistence type="predicted"/>
<evidence type="ECO:0000313" key="2">
    <source>
        <dbReference type="EMBL" id="CAB0043269.1"/>
    </source>
</evidence>
<dbReference type="AlphaFoldDB" id="A0A6H5J533"/>
<protein>
    <submittedName>
        <fullName evidence="2">Uncharacterized protein</fullName>
    </submittedName>
</protein>
<organism evidence="2 3">
    <name type="scientific">Trichogramma brassicae</name>
    <dbReference type="NCBI Taxonomy" id="86971"/>
    <lineage>
        <taxon>Eukaryota</taxon>
        <taxon>Metazoa</taxon>
        <taxon>Ecdysozoa</taxon>
        <taxon>Arthropoda</taxon>
        <taxon>Hexapoda</taxon>
        <taxon>Insecta</taxon>
        <taxon>Pterygota</taxon>
        <taxon>Neoptera</taxon>
        <taxon>Endopterygota</taxon>
        <taxon>Hymenoptera</taxon>
        <taxon>Apocrita</taxon>
        <taxon>Proctotrupomorpha</taxon>
        <taxon>Chalcidoidea</taxon>
        <taxon>Trichogrammatidae</taxon>
        <taxon>Trichogramma</taxon>
    </lineage>
</organism>
<feature type="region of interest" description="Disordered" evidence="1">
    <location>
        <begin position="75"/>
        <end position="109"/>
    </location>
</feature>